<dbReference type="SUPFAM" id="SSF53182">
    <property type="entry name" value="Pyrrolidone carboxyl peptidase (pyroglutamate aminopeptidase)"/>
    <property type="match status" value="1"/>
</dbReference>
<sequence>MTPPILLTSFTPWRAHQRSNSSDDLIASLQRQALLPPEVVWLRHLPVNFETAPIQVTGQIYRIRPQVVVCCGMAEKRQRLSLERQGIHQQQIQKTSLDLDWLIEDTIYTEISHDAGGFVCNRLYYRVLSFLAAYLPEVQALFIHIPLLTPTNLPLLQSDFLTLLSKLGPFAAPLAGPAAWAFPPRDSIQYPWRTDSKLVVP</sequence>
<dbReference type="GO" id="GO:0006508">
    <property type="term" value="P:proteolysis"/>
    <property type="evidence" value="ECO:0007669"/>
    <property type="project" value="UniProtKB-KW"/>
</dbReference>
<keyword evidence="4" id="KW-0788">Thiol protease</keyword>
<dbReference type="GO" id="GO:0008234">
    <property type="term" value="F:cysteine-type peptidase activity"/>
    <property type="evidence" value="ECO:0007669"/>
    <property type="project" value="UniProtKB-KW"/>
</dbReference>
<dbReference type="EMBL" id="JADEXG010000051">
    <property type="protein sequence ID" value="MBE9079278.1"/>
    <property type="molecule type" value="Genomic_DNA"/>
</dbReference>
<proteinExistence type="inferred from homology"/>
<dbReference type="Gene3D" id="3.40.630.20">
    <property type="entry name" value="Peptidase C15, pyroglutamyl peptidase I-like"/>
    <property type="match status" value="2"/>
</dbReference>
<evidence type="ECO:0000313" key="6">
    <source>
        <dbReference type="Proteomes" id="UP000636505"/>
    </source>
</evidence>
<dbReference type="AlphaFoldDB" id="A0A8J7AXG1"/>
<dbReference type="Proteomes" id="UP000636505">
    <property type="component" value="Unassembled WGS sequence"/>
</dbReference>
<dbReference type="InterPro" id="IPR036440">
    <property type="entry name" value="Peptidase_C15-like_sf"/>
</dbReference>
<evidence type="ECO:0000256" key="2">
    <source>
        <dbReference type="ARBA" id="ARBA00022670"/>
    </source>
</evidence>
<keyword evidence="2" id="KW-0645">Protease</keyword>
<evidence type="ECO:0000256" key="4">
    <source>
        <dbReference type="ARBA" id="ARBA00022807"/>
    </source>
</evidence>
<dbReference type="InterPro" id="IPR016125">
    <property type="entry name" value="Peptidase_C15-like"/>
</dbReference>
<dbReference type="Pfam" id="PF01470">
    <property type="entry name" value="Peptidase_C15"/>
    <property type="match status" value="1"/>
</dbReference>
<accession>A0A8J7AXG1</accession>
<keyword evidence="6" id="KW-1185">Reference proteome</keyword>
<keyword evidence="3" id="KW-0378">Hydrolase</keyword>
<organism evidence="5 6">
    <name type="scientific">Vasconcelosia minhoensis LEGE 07310</name>
    <dbReference type="NCBI Taxonomy" id="915328"/>
    <lineage>
        <taxon>Bacteria</taxon>
        <taxon>Bacillati</taxon>
        <taxon>Cyanobacteriota</taxon>
        <taxon>Cyanophyceae</taxon>
        <taxon>Nodosilineales</taxon>
        <taxon>Cymatolegaceae</taxon>
        <taxon>Vasconcelosia</taxon>
        <taxon>Vasconcelosia minhoensis</taxon>
    </lineage>
</organism>
<comment type="caution">
    <text evidence="5">The sequence shown here is derived from an EMBL/GenBank/DDBJ whole genome shotgun (WGS) entry which is preliminary data.</text>
</comment>
<name>A0A8J7AXG1_9CYAN</name>
<evidence type="ECO:0000256" key="3">
    <source>
        <dbReference type="ARBA" id="ARBA00022801"/>
    </source>
</evidence>
<gene>
    <name evidence="5" type="ORF">IQ241_18585</name>
</gene>
<evidence type="ECO:0000313" key="5">
    <source>
        <dbReference type="EMBL" id="MBE9079278.1"/>
    </source>
</evidence>
<evidence type="ECO:0000256" key="1">
    <source>
        <dbReference type="ARBA" id="ARBA00006641"/>
    </source>
</evidence>
<comment type="similarity">
    <text evidence="1">Belongs to the peptidase C15 family.</text>
</comment>
<dbReference type="RefSeq" id="WP_193910071.1">
    <property type="nucleotide sequence ID" value="NZ_JADEXG010000051.1"/>
</dbReference>
<reference evidence="5" key="1">
    <citation type="submission" date="2020-10" db="EMBL/GenBank/DDBJ databases">
        <authorList>
            <person name="Castelo-Branco R."/>
            <person name="Eusebio N."/>
            <person name="Adriana R."/>
            <person name="Vieira A."/>
            <person name="Brugerolle De Fraissinette N."/>
            <person name="Rezende De Castro R."/>
            <person name="Schneider M.P."/>
            <person name="Vasconcelos V."/>
            <person name="Leao P.N."/>
        </authorList>
    </citation>
    <scope>NUCLEOTIDE SEQUENCE</scope>
    <source>
        <strain evidence="5">LEGE 07310</strain>
    </source>
</reference>
<protein>
    <submittedName>
        <fullName evidence="5">Peptidase C15</fullName>
    </submittedName>
</protein>